<accession>A0AAN6ELZ6</accession>
<gene>
    <name evidence="7" type="ORF">HRR80_008101</name>
</gene>
<keyword evidence="5" id="KW-0408">Iron</keyword>
<evidence type="ECO:0000256" key="2">
    <source>
        <dbReference type="ARBA" id="ARBA00022723"/>
    </source>
</evidence>
<proteinExistence type="inferred from homology"/>
<dbReference type="InterPro" id="IPR003819">
    <property type="entry name" value="TauD/TfdA-like"/>
</dbReference>
<keyword evidence="4" id="KW-0560">Oxidoreductase</keyword>
<dbReference type="InterPro" id="IPR051178">
    <property type="entry name" value="TfdA_dioxygenase"/>
</dbReference>
<comment type="similarity">
    <text evidence="1">Belongs to the TfdA dioxygenase family.</text>
</comment>
<dbReference type="PANTHER" id="PTHR43779:SF3">
    <property type="entry name" value="(3R)-3-[(CARBOXYMETHYL)AMINO]FATTY ACID OXYGENASE_DECARBOXYLASE"/>
    <property type="match status" value="1"/>
</dbReference>
<evidence type="ECO:0000313" key="7">
    <source>
        <dbReference type="EMBL" id="KAJ8987740.1"/>
    </source>
</evidence>
<keyword evidence="2" id="KW-0479">Metal-binding</keyword>
<reference evidence="7" key="1">
    <citation type="submission" date="2023-01" db="EMBL/GenBank/DDBJ databases">
        <title>Exophiala dermititidis isolated from Cystic Fibrosis Patient.</title>
        <authorList>
            <person name="Kurbessoian T."/>
            <person name="Crocker A."/>
            <person name="Murante D."/>
            <person name="Hogan D.A."/>
            <person name="Stajich J.E."/>
        </authorList>
    </citation>
    <scope>NUCLEOTIDE SEQUENCE</scope>
    <source>
        <strain evidence="7">Ex8</strain>
    </source>
</reference>
<feature type="domain" description="TauD/TfdA-like" evidence="6">
    <location>
        <begin position="15"/>
        <end position="298"/>
    </location>
</feature>
<dbReference type="PANTHER" id="PTHR43779">
    <property type="entry name" value="DIOXYGENASE RV0097-RELATED"/>
    <property type="match status" value="1"/>
</dbReference>
<evidence type="ECO:0000256" key="5">
    <source>
        <dbReference type="ARBA" id="ARBA00023004"/>
    </source>
</evidence>
<dbReference type="AlphaFoldDB" id="A0AAN6ELZ6"/>
<evidence type="ECO:0000256" key="3">
    <source>
        <dbReference type="ARBA" id="ARBA00022964"/>
    </source>
</evidence>
<dbReference type="EMBL" id="JAJGCB010000022">
    <property type="protein sequence ID" value="KAJ8987740.1"/>
    <property type="molecule type" value="Genomic_DNA"/>
</dbReference>
<dbReference type="GO" id="GO:0046872">
    <property type="term" value="F:metal ion binding"/>
    <property type="evidence" value="ECO:0007669"/>
    <property type="project" value="UniProtKB-KW"/>
</dbReference>
<dbReference type="Pfam" id="PF02668">
    <property type="entry name" value="TauD"/>
    <property type="match status" value="1"/>
</dbReference>
<evidence type="ECO:0000256" key="4">
    <source>
        <dbReference type="ARBA" id="ARBA00023002"/>
    </source>
</evidence>
<dbReference type="Gene3D" id="3.60.130.10">
    <property type="entry name" value="Clavaminate synthase-like"/>
    <property type="match status" value="1"/>
</dbReference>
<protein>
    <recommendedName>
        <fullName evidence="6">TauD/TfdA-like domain-containing protein</fullName>
    </recommendedName>
</protein>
<comment type="caution">
    <text evidence="7">The sequence shown here is derived from an EMBL/GenBank/DDBJ whole genome shotgun (WGS) entry which is preliminary data.</text>
</comment>
<evidence type="ECO:0000313" key="8">
    <source>
        <dbReference type="Proteomes" id="UP001161757"/>
    </source>
</evidence>
<dbReference type="GO" id="GO:0051213">
    <property type="term" value="F:dioxygenase activity"/>
    <property type="evidence" value="ECO:0007669"/>
    <property type="project" value="UniProtKB-KW"/>
</dbReference>
<dbReference type="InterPro" id="IPR042098">
    <property type="entry name" value="TauD-like_sf"/>
</dbReference>
<evidence type="ECO:0000256" key="1">
    <source>
        <dbReference type="ARBA" id="ARBA00005896"/>
    </source>
</evidence>
<evidence type="ECO:0000259" key="6">
    <source>
        <dbReference type="Pfam" id="PF02668"/>
    </source>
</evidence>
<dbReference type="Proteomes" id="UP001161757">
    <property type="component" value="Unassembled WGS sequence"/>
</dbReference>
<keyword evidence="3" id="KW-0223">Dioxygenase</keyword>
<organism evidence="7 8">
    <name type="scientific">Exophiala dermatitidis</name>
    <name type="common">Black yeast-like fungus</name>
    <name type="synonym">Wangiella dermatitidis</name>
    <dbReference type="NCBI Taxonomy" id="5970"/>
    <lineage>
        <taxon>Eukaryota</taxon>
        <taxon>Fungi</taxon>
        <taxon>Dikarya</taxon>
        <taxon>Ascomycota</taxon>
        <taxon>Pezizomycotina</taxon>
        <taxon>Eurotiomycetes</taxon>
        <taxon>Chaetothyriomycetidae</taxon>
        <taxon>Chaetothyriales</taxon>
        <taxon>Herpotrichiellaceae</taxon>
        <taxon>Exophiala</taxon>
    </lineage>
</organism>
<dbReference type="SUPFAM" id="SSF51197">
    <property type="entry name" value="Clavaminate synthase-like"/>
    <property type="match status" value="1"/>
</dbReference>
<sequence>MGSYSEEPEFKTISVKPLHPTFAAEVDGVDFKNLSDEQFKEIFAAMAKYGVCVFRNTGLDDASHIEFSKRIGELDTMKRYMTDGRKPRYGFYELFDAGNIDDEGGVLDPNSPRAHYGKGNALFHVDSSFNPRRASFSLLRAVEIPPPGNGGNTDFADSRTAWDDLPAELQQELLEKDYVVNHSIAQSRKLGSPEFFKDLDPTNGGKMARHKLIQVHEPSGRRNIYIAAHSHSIVGLPKDKSDELIKMLLDHVTQPKYTISVEWKNPSDMIIWDNRCTLHKANGGAFEGRYRRDLRRTTVHDDSSTAWGLNEVEDTDKWVVNRDATRAAGQVKVAA</sequence>
<name>A0AAN6ELZ6_EXODE</name>